<accession>A0A4Z1KI36</accession>
<dbReference type="AlphaFoldDB" id="A0A4Z1KI36"/>
<evidence type="ECO:0000313" key="2">
    <source>
        <dbReference type="Proteomes" id="UP000297280"/>
    </source>
</evidence>
<protein>
    <submittedName>
        <fullName evidence="1">Uncharacterized protein</fullName>
    </submittedName>
</protein>
<gene>
    <name evidence="1" type="ORF">BPOR_1693g00010</name>
</gene>
<name>A0A4Z1KI36_9HELO</name>
<proteinExistence type="predicted"/>
<reference evidence="1 2" key="1">
    <citation type="submission" date="2017-12" db="EMBL/GenBank/DDBJ databases">
        <title>Comparative genomics of Botrytis spp.</title>
        <authorList>
            <person name="Valero-Jimenez C.A."/>
            <person name="Tapia P."/>
            <person name="Veloso J."/>
            <person name="Silva-Moreno E."/>
            <person name="Staats M."/>
            <person name="Valdes J.H."/>
            <person name="Van Kan J.A.L."/>
        </authorList>
    </citation>
    <scope>NUCLEOTIDE SEQUENCE [LARGE SCALE GENOMIC DNA]</scope>
    <source>
        <strain evidence="1 2">MUCL3349</strain>
    </source>
</reference>
<comment type="caution">
    <text evidence="1">The sequence shown here is derived from an EMBL/GenBank/DDBJ whole genome shotgun (WGS) entry which is preliminary data.</text>
</comment>
<evidence type="ECO:0000313" key="1">
    <source>
        <dbReference type="EMBL" id="TGO80813.1"/>
    </source>
</evidence>
<dbReference type="Proteomes" id="UP000297280">
    <property type="component" value="Unassembled WGS sequence"/>
</dbReference>
<sequence>MNVDSRAIASVTDITGLPVLRDFGFESRNLLTLYILTSCYILTCKRPHKAEIMAERKLIIHDGQPEDFQLAKDITFVQLLNLVLEKKEDKLTYDHLWKVSDGFALVQDRISLITKPGEKLFNGRTITLLDHGLHDSCRRRLHYKLSSNVAICNQELSPPRKLVHQALEIDLEEREYDLDQREYSVEQGETANAEFEEITRTKITAGLKCRILDAESLEESIAIRNAALKEREERLDERKQLAVVDRKVLEVECAKAASRMDEIKIHKDMVKGAEALFQSREKAHEKIRDEFEARETLLGLNSPMMARELAVLEREQKVAASEAALKLERAMIQIRVRGTEDMKKLASESQAETKN</sequence>
<keyword evidence="2" id="KW-1185">Reference proteome</keyword>
<dbReference type="EMBL" id="PQXO01001683">
    <property type="protein sequence ID" value="TGO80813.1"/>
    <property type="molecule type" value="Genomic_DNA"/>
</dbReference>
<organism evidence="1 2">
    <name type="scientific">Botrytis porri</name>
    <dbReference type="NCBI Taxonomy" id="87229"/>
    <lineage>
        <taxon>Eukaryota</taxon>
        <taxon>Fungi</taxon>
        <taxon>Dikarya</taxon>
        <taxon>Ascomycota</taxon>
        <taxon>Pezizomycotina</taxon>
        <taxon>Leotiomycetes</taxon>
        <taxon>Helotiales</taxon>
        <taxon>Sclerotiniaceae</taxon>
        <taxon>Botrytis</taxon>
    </lineage>
</organism>